<dbReference type="eggNOG" id="ENOG5032ZN7">
    <property type="taxonomic scope" value="Bacteria"/>
</dbReference>
<keyword evidence="1" id="KW-0175">Coiled coil</keyword>
<dbReference type="Pfam" id="PF12958">
    <property type="entry name" value="DUF3847"/>
    <property type="match status" value="1"/>
</dbReference>
<dbReference type="EMBL" id="ADCX01000003">
    <property type="protein sequence ID" value="EFG27061.1"/>
    <property type="molecule type" value="Genomic_DNA"/>
</dbReference>
<reference evidence="2 3" key="1">
    <citation type="submission" date="2012-01" db="EMBL/GenBank/DDBJ databases">
        <title>The Genome Sequence of Scardovia inopinata F0304.</title>
        <authorList>
            <consortium name="The Broad Institute Genome Sequencing Platform"/>
            <person name="Ward D."/>
            <person name="Earl A."/>
            <person name="Feldgarden M."/>
            <person name="Gevers D."/>
            <person name="Young S."/>
            <person name="Zeng Q."/>
            <person name="Koehrsen M."/>
            <person name="Alvarado L."/>
            <person name="Berlin A.M."/>
            <person name="Borenstein D."/>
            <person name="Chapman S.B."/>
            <person name="Chen Z."/>
            <person name="Engels R."/>
            <person name="Freedman E."/>
            <person name="Gellesch M."/>
            <person name="Goldberg J."/>
            <person name="Griggs A."/>
            <person name="Gujja S."/>
            <person name="Heilman E.R."/>
            <person name="Heiman D.I."/>
            <person name="Hepburn T.A."/>
            <person name="Howarth C."/>
            <person name="Jen D."/>
            <person name="Larson L."/>
            <person name="Mehta T."/>
            <person name="Park D."/>
            <person name="Pearson M."/>
            <person name="Richards J."/>
            <person name="Roberts A."/>
            <person name="Saif S."/>
            <person name="Shea T.D."/>
            <person name="Shenoy N."/>
            <person name="Sisk P."/>
            <person name="Stolte C."/>
            <person name="Sykes S.N."/>
            <person name="Walk T."/>
            <person name="White J."/>
            <person name="Yandava C."/>
            <person name="Izard J."/>
            <person name="Baranova O.V."/>
            <person name="Blanton J.M."/>
            <person name="Tanner A.C."/>
            <person name="Dewhirst F."/>
            <person name="Haas B."/>
            <person name="Nusbaum C."/>
            <person name="Birren B."/>
        </authorList>
    </citation>
    <scope>NUCLEOTIDE SEQUENCE [LARGE SCALE GENOMIC DNA]</scope>
    <source>
        <strain evidence="2 3">F0304</strain>
    </source>
</reference>
<dbReference type="AlphaFoldDB" id="W5IJI9"/>
<proteinExistence type="predicted"/>
<name>W5IJI9_SCAIO</name>
<evidence type="ECO:0008006" key="4">
    <source>
        <dbReference type="Google" id="ProtNLM"/>
    </source>
</evidence>
<dbReference type="Proteomes" id="UP000005777">
    <property type="component" value="Unassembled WGS sequence"/>
</dbReference>
<sequence>MDGVIENDMPTSKQELEAVREKIHQLKNRQKILLNRKADAERKARTHRLIEHGAILESVFPEIIPMTGKQVKAFLEEKQGSRKGTG</sequence>
<evidence type="ECO:0000313" key="3">
    <source>
        <dbReference type="Proteomes" id="UP000005777"/>
    </source>
</evidence>
<protein>
    <recommendedName>
        <fullName evidence="4">DUF3847 domain-containing protein</fullName>
    </recommendedName>
</protein>
<evidence type="ECO:0000313" key="2">
    <source>
        <dbReference type="EMBL" id="EFG27061.1"/>
    </source>
</evidence>
<dbReference type="InterPro" id="IPR024215">
    <property type="entry name" value="DUF3847"/>
</dbReference>
<accession>W5IJI9</accession>
<feature type="coiled-coil region" evidence="1">
    <location>
        <begin position="9"/>
        <end position="43"/>
    </location>
</feature>
<comment type="caution">
    <text evidence="2">The sequence shown here is derived from an EMBL/GenBank/DDBJ whole genome shotgun (WGS) entry which is preliminary data.</text>
</comment>
<organism evidence="2 3">
    <name type="scientific">Scardovia inopinata F0304</name>
    <dbReference type="NCBI Taxonomy" id="641146"/>
    <lineage>
        <taxon>Bacteria</taxon>
        <taxon>Bacillati</taxon>
        <taxon>Actinomycetota</taxon>
        <taxon>Actinomycetes</taxon>
        <taxon>Bifidobacteriales</taxon>
        <taxon>Bifidobacteriaceae</taxon>
        <taxon>Scardovia</taxon>
    </lineage>
</organism>
<dbReference type="HOGENOM" id="CLU_153097_2_0_11"/>
<gene>
    <name evidence="2" type="ORF">HMPREF9020_00694</name>
</gene>
<keyword evidence="3" id="KW-1185">Reference proteome</keyword>
<evidence type="ECO:0000256" key="1">
    <source>
        <dbReference type="SAM" id="Coils"/>
    </source>
</evidence>
<dbReference type="RefSeq" id="WP_006293060.1">
    <property type="nucleotide sequence ID" value="NZ_GG770225.1"/>
</dbReference>